<organism evidence="2 4">
    <name type="scientific">Candidatus Iainarchaeum sp</name>
    <dbReference type="NCBI Taxonomy" id="3101447"/>
    <lineage>
        <taxon>Archaea</taxon>
        <taxon>Candidatus Iainarchaeota</taxon>
        <taxon>Candidatus Iainarchaeia</taxon>
        <taxon>Candidatus Iainarchaeales</taxon>
        <taxon>Candidatus Iainarchaeaceae</taxon>
        <taxon>Candidatus Iainarchaeum</taxon>
    </lineage>
</organism>
<dbReference type="Proteomes" id="UP000590964">
    <property type="component" value="Unassembled WGS sequence"/>
</dbReference>
<evidence type="ECO:0000313" key="2">
    <source>
        <dbReference type="EMBL" id="HIH32913.1"/>
    </source>
</evidence>
<dbReference type="EMBL" id="JAGVWB010000021">
    <property type="protein sequence ID" value="MBS3058374.1"/>
    <property type="molecule type" value="Genomic_DNA"/>
</dbReference>
<reference evidence="3" key="3">
    <citation type="submission" date="2021-05" db="EMBL/GenBank/DDBJ databases">
        <title>Protein family content uncovers lineage relationships and bacterial pathway maintenance mechanisms in DPANN archaea.</title>
        <authorList>
            <person name="Castelle C.J."/>
            <person name="Meheust R."/>
            <person name="Jaffe A.L."/>
            <person name="Seitz K."/>
            <person name="Gong X."/>
            <person name="Baker B.J."/>
            <person name="Banfield J.F."/>
        </authorList>
    </citation>
    <scope>NUCLEOTIDE SEQUENCE</scope>
    <source>
        <strain evidence="3">RIFCSPLOWO2_01_FULL_43_13</strain>
    </source>
</reference>
<dbReference type="GO" id="GO:0006260">
    <property type="term" value="P:DNA replication"/>
    <property type="evidence" value="ECO:0007669"/>
    <property type="project" value="InterPro"/>
</dbReference>
<dbReference type="EMBL" id="DUFJ01000040">
    <property type="protein sequence ID" value="HIH32913.1"/>
    <property type="molecule type" value="Genomic_DNA"/>
</dbReference>
<dbReference type="GO" id="GO:0004748">
    <property type="term" value="F:ribonucleoside-diphosphate reductase activity, thioredoxin disulfide as acceptor"/>
    <property type="evidence" value="ECO:0007669"/>
    <property type="project" value="TreeGrafter"/>
</dbReference>
<proteinExistence type="predicted"/>
<evidence type="ECO:0000313" key="5">
    <source>
        <dbReference type="Proteomes" id="UP000590964"/>
    </source>
</evidence>
<name>A0A7J4KSE0_9ARCH</name>
<accession>A0A7J4KSE0</accession>
<protein>
    <submittedName>
        <fullName evidence="2">Uncharacterized protein</fullName>
    </submittedName>
</protein>
<dbReference type="Proteomes" id="UP000527315">
    <property type="component" value="Unassembled WGS sequence"/>
</dbReference>
<sequence>MPEEKCGKKTEVYSRVVGYYRPVENWNAGKQEEFKHRKTYKVE</sequence>
<dbReference type="AlphaFoldDB" id="A0A7J4KSE0"/>
<dbReference type="GO" id="GO:0031250">
    <property type="term" value="C:anaerobic ribonucleoside-triphosphate reductase complex"/>
    <property type="evidence" value="ECO:0007669"/>
    <property type="project" value="TreeGrafter"/>
</dbReference>
<dbReference type="Proteomes" id="UP000680185">
    <property type="component" value="Unassembled WGS sequence"/>
</dbReference>
<evidence type="ECO:0000313" key="1">
    <source>
        <dbReference type="EMBL" id="HIH22000.1"/>
    </source>
</evidence>
<comment type="caution">
    <text evidence="2">The sequence shown here is derived from an EMBL/GenBank/DDBJ whole genome shotgun (WGS) entry which is preliminary data.</text>
</comment>
<reference evidence="2 5" key="1">
    <citation type="journal article" date="2020" name="bioRxiv">
        <title>A rank-normalized archaeal taxonomy based on genome phylogeny resolves widespread incomplete and uneven classifications.</title>
        <authorList>
            <person name="Rinke C."/>
            <person name="Chuvochina M."/>
            <person name="Mussig A.J."/>
            <person name="Chaumeil P.-A."/>
            <person name="Waite D.W."/>
            <person name="Whitman W.B."/>
            <person name="Parks D.H."/>
            <person name="Hugenholtz P."/>
        </authorList>
    </citation>
    <scope>NUCLEOTIDE SEQUENCE</scope>
    <source>
        <strain evidence="2">UBA10036</strain>
    </source>
</reference>
<dbReference type="GO" id="GO:0009265">
    <property type="term" value="P:2'-deoxyribonucleotide biosynthetic process"/>
    <property type="evidence" value="ECO:0007669"/>
    <property type="project" value="TreeGrafter"/>
</dbReference>
<dbReference type="Pfam" id="PF13597">
    <property type="entry name" value="NRDD"/>
    <property type="match status" value="1"/>
</dbReference>
<dbReference type="GO" id="GO:0008998">
    <property type="term" value="F:ribonucleoside-triphosphate reductase (thioredoxin) activity"/>
    <property type="evidence" value="ECO:0007669"/>
    <property type="project" value="InterPro"/>
</dbReference>
<dbReference type="InterPro" id="IPR012833">
    <property type="entry name" value="NrdD"/>
</dbReference>
<evidence type="ECO:0000313" key="3">
    <source>
        <dbReference type="EMBL" id="MBS3058374.1"/>
    </source>
</evidence>
<reference evidence="3" key="2">
    <citation type="submission" date="2021-03" db="EMBL/GenBank/DDBJ databases">
        <authorList>
            <person name="Jaffe A."/>
        </authorList>
    </citation>
    <scope>NUCLEOTIDE SEQUENCE</scope>
    <source>
        <strain evidence="3">RIFCSPLOWO2_01_FULL_43_13</strain>
    </source>
</reference>
<dbReference type="EMBL" id="DUFW01000088">
    <property type="protein sequence ID" value="HIH22000.1"/>
    <property type="molecule type" value="Genomic_DNA"/>
</dbReference>
<gene>
    <name evidence="1" type="ORF">HA222_05080</name>
    <name evidence="2" type="ORF">HA227_01540</name>
    <name evidence="3" type="ORF">J4478_03145</name>
</gene>
<evidence type="ECO:0000313" key="4">
    <source>
        <dbReference type="Proteomes" id="UP000527315"/>
    </source>
</evidence>
<dbReference type="PANTHER" id="PTHR21075">
    <property type="entry name" value="ANAEROBIC RIBONUCLEOSIDE-TRIPHOSPHATE REDUCTASE"/>
    <property type="match status" value="1"/>
</dbReference>
<dbReference type="PANTHER" id="PTHR21075:SF0">
    <property type="entry name" value="ANAEROBIC RIBONUCLEOSIDE-TRIPHOSPHATE REDUCTASE"/>
    <property type="match status" value="1"/>
</dbReference>